<organism evidence="1">
    <name type="scientific">Rosellinia necatrix</name>
    <name type="common">White root-rot fungus</name>
    <dbReference type="NCBI Taxonomy" id="77044"/>
    <lineage>
        <taxon>Eukaryota</taxon>
        <taxon>Fungi</taxon>
        <taxon>Dikarya</taxon>
        <taxon>Ascomycota</taxon>
        <taxon>Pezizomycotina</taxon>
        <taxon>Sordariomycetes</taxon>
        <taxon>Xylariomycetidae</taxon>
        <taxon>Xylariales</taxon>
        <taxon>Xylariaceae</taxon>
        <taxon>Rosellinia</taxon>
    </lineage>
</organism>
<dbReference type="EMBL" id="DF977487">
    <property type="protein sequence ID" value="GAP90228.2"/>
    <property type="molecule type" value="Genomic_DNA"/>
</dbReference>
<gene>
    <name evidence="1" type="ORF">SAMD00023353_4200810</name>
</gene>
<evidence type="ECO:0000313" key="2">
    <source>
        <dbReference type="Proteomes" id="UP000054516"/>
    </source>
</evidence>
<sequence length="56" mass="5837">MGHVLMGVELRSQQANQPASQPVIPAATGFSARAGDTGIIEEEGPFQGETPSRDVT</sequence>
<accession>A0A1W2TPA3</accession>
<proteinExistence type="predicted"/>
<dbReference type="Proteomes" id="UP000054516">
    <property type="component" value="Unassembled WGS sequence"/>
</dbReference>
<dbReference type="AlphaFoldDB" id="A0A1W2TPA3"/>
<name>A0A1W2TPA3_ROSNE</name>
<protein>
    <submittedName>
        <fullName evidence="1">Uncharacterized protein</fullName>
    </submittedName>
</protein>
<reference evidence="1" key="1">
    <citation type="submission" date="2016-03" db="EMBL/GenBank/DDBJ databases">
        <title>Draft genome sequence of Rosellinia necatrix.</title>
        <authorList>
            <person name="Kanematsu S."/>
        </authorList>
    </citation>
    <scope>NUCLEOTIDE SEQUENCE [LARGE SCALE GENOMIC DNA]</scope>
    <source>
        <strain evidence="1">W97</strain>
    </source>
</reference>
<evidence type="ECO:0000313" key="1">
    <source>
        <dbReference type="EMBL" id="GAP90228.2"/>
    </source>
</evidence>
<keyword evidence="2" id="KW-1185">Reference proteome</keyword>